<dbReference type="AlphaFoldDB" id="A0ABD1E387"/>
<dbReference type="PANTHER" id="PTHR47326">
    <property type="entry name" value="TRANSPOSABLE ELEMENT TC3 TRANSPOSASE-LIKE PROTEIN"/>
    <property type="match status" value="1"/>
</dbReference>
<reference evidence="2 3" key="1">
    <citation type="submission" date="2024-05" db="EMBL/GenBank/DDBJ databases">
        <title>Genetic variation in Jamaican populations of the coffee berry borer (Hypothenemus hampei).</title>
        <authorList>
            <person name="Errbii M."/>
            <person name="Myrie A."/>
        </authorList>
    </citation>
    <scope>NUCLEOTIDE SEQUENCE [LARGE SCALE GENOMIC DNA]</scope>
    <source>
        <strain evidence="2">JA-Hopewell-2020-01-JO</strain>
        <tissue evidence="2">Whole body</tissue>
    </source>
</reference>
<evidence type="ECO:0000313" key="2">
    <source>
        <dbReference type="EMBL" id="KAL1488836.1"/>
    </source>
</evidence>
<gene>
    <name evidence="2" type="ORF">ABEB36_014631</name>
</gene>
<evidence type="ECO:0000259" key="1">
    <source>
        <dbReference type="Pfam" id="PF16087"/>
    </source>
</evidence>
<feature type="domain" description="DUF4817" evidence="1">
    <location>
        <begin position="5"/>
        <end position="57"/>
    </location>
</feature>
<protein>
    <recommendedName>
        <fullName evidence="1">DUF4817 domain-containing protein</fullName>
    </recommendedName>
</protein>
<organism evidence="2 3">
    <name type="scientific">Hypothenemus hampei</name>
    <name type="common">Coffee berry borer</name>
    <dbReference type="NCBI Taxonomy" id="57062"/>
    <lineage>
        <taxon>Eukaryota</taxon>
        <taxon>Metazoa</taxon>
        <taxon>Ecdysozoa</taxon>
        <taxon>Arthropoda</taxon>
        <taxon>Hexapoda</taxon>
        <taxon>Insecta</taxon>
        <taxon>Pterygota</taxon>
        <taxon>Neoptera</taxon>
        <taxon>Endopterygota</taxon>
        <taxon>Coleoptera</taxon>
        <taxon>Polyphaga</taxon>
        <taxon>Cucujiformia</taxon>
        <taxon>Curculionidae</taxon>
        <taxon>Scolytinae</taxon>
        <taxon>Hypothenemus</taxon>
    </lineage>
</organism>
<dbReference type="Gene3D" id="3.30.420.10">
    <property type="entry name" value="Ribonuclease H-like superfamily/Ribonuclease H"/>
    <property type="match status" value="1"/>
</dbReference>
<dbReference type="EMBL" id="JBDJPC010000013">
    <property type="protein sequence ID" value="KAL1488836.1"/>
    <property type="molecule type" value="Genomic_DNA"/>
</dbReference>
<name>A0ABD1E387_HYPHA</name>
<sequence>MEIFTIEEKVFMVFQFAAGQSLEQVVNAFLERFDNRPIPSVQTVSRVVRNFRTYGCVSPLHHKPLPQNNNEREEQEIMICVSVEENPDQSIKEIAEQFDLPRETARKDVERRLFFCETAMERANNDENFIKNILLRMNRLFHYWVMLIQPSLDTGDHVIGPFFIDGNLNGRKYLDLLQAQVIPAIQQLGVELGDVWFQQDGCPAH</sequence>
<dbReference type="Proteomes" id="UP001566132">
    <property type="component" value="Unassembled WGS sequence"/>
</dbReference>
<keyword evidence="3" id="KW-1185">Reference proteome</keyword>
<dbReference type="InterPro" id="IPR032135">
    <property type="entry name" value="DUF4817"/>
</dbReference>
<evidence type="ECO:0000313" key="3">
    <source>
        <dbReference type="Proteomes" id="UP001566132"/>
    </source>
</evidence>
<dbReference type="Pfam" id="PF16087">
    <property type="entry name" value="DUF4817"/>
    <property type="match status" value="1"/>
</dbReference>
<comment type="caution">
    <text evidence="2">The sequence shown here is derived from an EMBL/GenBank/DDBJ whole genome shotgun (WGS) entry which is preliminary data.</text>
</comment>
<dbReference type="InterPro" id="IPR036397">
    <property type="entry name" value="RNaseH_sf"/>
</dbReference>
<accession>A0ABD1E387</accession>
<proteinExistence type="predicted"/>
<dbReference type="PANTHER" id="PTHR47326:SF1">
    <property type="entry name" value="HTH PSQ-TYPE DOMAIN-CONTAINING PROTEIN"/>
    <property type="match status" value="1"/>
</dbReference>